<dbReference type="GO" id="GO:0016757">
    <property type="term" value="F:glycosyltransferase activity"/>
    <property type="evidence" value="ECO:0007669"/>
    <property type="project" value="UniProtKB-KW"/>
</dbReference>
<dbReference type="AlphaFoldDB" id="A0A1G1V2Z0"/>
<sequence length="308" mass="35132">MYQVSVVILNWNRPNDTIDCLKSLNRLRVASYELQAVVVDNGSTDKSLEIIGEYLEKHKKLNGVLLPNKENLGFAGGNNVGAKYAVQSGADFVLILNNDTIVNEDLLVHLIEAAESNKKAGILSPKIYFAKGFEFHKDWYKENELGKVIWYVGGIMDWENVIGSNYGVDDVDIGQYQNVAQIDFATGACMFIRREVFEEVGYFDEKYFLYLEDADFSIRAKKVEWEVVFVPSASLWHKVSQSSGIGSALNDYYITRNRLLFGLRYAPTRSKIALLRESARLLVRGREWQKKGVQDFYIWKFGKGSFNQ</sequence>
<dbReference type="PANTHER" id="PTHR43179:SF12">
    <property type="entry name" value="GALACTOFURANOSYLTRANSFERASE GLFT2"/>
    <property type="match status" value="1"/>
</dbReference>
<evidence type="ECO:0000256" key="2">
    <source>
        <dbReference type="ARBA" id="ARBA00022676"/>
    </source>
</evidence>
<evidence type="ECO:0000313" key="6">
    <source>
        <dbReference type="Proteomes" id="UP000177967"/>
    </source>
</evidence>
<dbReference type="CDD" id="cd04186">
    <property type="entry name" value="GT_2_like_c"/>
    <property type="match status" value="1"/>
</dbReference>
<evidence type="ECO:0000256" key="3">
    <source>
        <dbReference type="ARBA" id="ARBA00022679"/>
    </source>
</evidence>
<dbReference type="STRING" id="1797513.A2782_02800"/>
<evidence type="ECO:0000313" key="5">
    <source>
        <dbReference type="EMBL" id="OGY09743.1"/>
    </source>
</evidence>
<evidence type="ECO:0000256" key="1">
    <source>
        <dbReference type="ARBA" id="ARBA00006739"/>
    </source>
</evidence>
<feature type="domain" description="Glycosyltransferase 2-like" evidence="4">
    <location>
        <begin position="5"/>
        <end position="200"/>
    </location>
</feature>
<dbReference type="InterPro" id="IPR029044">
    <property type="entry name" value="Nucleotide-diphossugar_trans"/>
</dbReference>
<comment type="similarity">
    <text evidence="1">Belongs to the glycosyltransferase 2 family.</text>
</comment>
<dbReference type="Proteomes" id="UP000177967">
    <property type="component" value="Unassembled WGS sequence"/>
</dbReference>
<dbReference type="EMBL" id="MHBW01000005">
    <property type="protein sequence ID" value="OGY09743.1"/>
    <property type="molecule type" value="Genomic_DNA"/>
</dbReference>
<dbReference type="PANTHER" id="PTHR43179">
    <property type="entry name" value="RHAMNOSYLTRANSFERASE WBBL"/>
    <property type="match status" value="1"/>
</dbReference>
<dbReference type="SUPFAM" id="SSF53448">
    <property type="entry name" value="Nucleotide-diphospho-sugar transferases"/>
    <property type="match status" value="1"/>
</dbReference>
<organism evidence="5 6">
    <name type="scientific">Candidatus Blackburnbacteria bacterium RIFCSPHIGHO2_01_FULL_43_15b</name>
    <dbReference type="NCBI Taxonomy" id="1797513"/>
    <lineage>
        <taxon>Bacteria</taxon>
        <taxon>Candidatus Blackburniibacteriota</taxon>
    </lineage>
</organism>
<keyword evidence="3" id="KW-0808">Transferase</keyword>
<name>A0A1G1V2Z0_9BACT</name>
<protein>
    <recommendedName>
        <fullName evidence="4">Glycosyltransferase 2-like domain-containing protein</fullName>
    </recommendedName>
</protein>
<dbReference type="Gene3D" id="3.90.550.10">
    <property type="entry name" value="Spore Coat Polysaccharide Biosynthesis Protein SpsA, Chain A"/>
    <property type="match status" value="1"/>
</dbReference>
<keyword evidence="2" id="KW-0328">Glycosyltransferase</keyword>
<proteinExistence type="inferred from homology"/>
<comment type="caution">
    <text evidence="5">The sequence shown here is derived from an EMBL/GenBank/DDBJ whole genome shotgun (WGS) entry which is preliminary data.</text>
</comment>
<evidence type="ECO:0000259" key="4">
    <source>
        <dbReference type="Pfam" id="PF00535"/>
    </source>
</evidence>
<dbReference type="Pfam" id="PF00535">
    <property type="entry name" value="Glycos_transf_2"/>
    <property type="match status" value="1"/>
</dbReference>
<dbReference type="InterPro" id="IPR001173">
    <property type="entry name" value="Glyco_trans_2-like"/>
</dbReference>
<gene>
    <name evidence="5" type="ORF">A2782_02800</name>
</gene>
<reference evidence="5 6" key="1">
    <citation type="journal article" date="2016" name="Nat. Commun.">
        <title>Thousands of microbial genomes shed light on interconnected biogeochemical processes in an aquifer system.</title>
        <authorList>
            <person name="Anantharaman K."/>
            <person name="Brown C.T."/>
            <person name="Hug L.A."/>
            <person name="Sharon I."/>
            <person name="Castelle C.J."/>
            <person name="Probst A.J."/>
            <person name="Thomas B.C."/>
            <person name="Singh A."/>
            <person name="Wilkins M.J."/>
            <person name="Karaoz U."/>
            <person name="Brodie E.L."/>
            <person name="Williams K.H."/>
            <person name="Hubbard S.S."/>
            <person name="Banfield J.F."/>
        </authorList>
    </citation>
    <scope>NUCLEOTIDE SEQUENCE [LARGE SCALE GENOMIC DNA]</scope>
</reference>
<accession>A0A1G1V2Z0</accession>